<evidence type="ECO:0000313" key="1">
    <source>
        <dbReference type="EMBL" id="KAK9124228.1"/>
    </source>
</evidence>
<gene>
    <name evidence="1" type="ORF">Sjap_013830</name>
</gene>
<name>A0AAP0IYS9_9MAGN</name>
<dbReference type="AlphaFoldDB" id="A0AAP0IYS9"/>
<reference evidence="1 2" key="1">
    <citation type="submission" date="2024-01" db="EMBL/GenBank/DDBJ databases">
        <title>Genome assemblies of Stephania.</title>
        <authorList>
            <person name="Yang L."/>
        </authorList>
    </citation>
    <scope>NUCLEOTIDE SEQUENCE [LARGE SCALE GENOMIC DNA]</scope>
    <source>
        <strain evidence="1">QJT</strain>
        <tissue evidence="1">Leaf</tissue>
    </source>
</reference>
<comment type="caution">
    <text evidence="1">The sequence shown here is derived from an EMBL/GenBank/DDBJ whole genome shotgun (WGS) entry which is preliminary data.</text>
</comment>
<keyword evidence="2" id="KW-1185">Reference proteome</keyword>
<accession>A0AAP0IYS9</accession>
<organism evidence="1 2">
    <name type="scientific">Stephania japonica</name>
    <dbReference type="NCBI Taxonomy" id="461633"/>
    <lineage>
        <taxon>Eukaryota</taxon>
        <taxon>Viridiplantae</taxon>
        <taxon>Streptophyta</taxon>
        <taxon>Embryophyta</taxon>
        <taxon>Tracheophyta</taxon>
        <taxon>Spermatophyta</taxon>
        <taxon>Magnoliopsida</taxon>
        <taxon>Ranunculales</taxon>
        <taxon>Menispermaceae</taxon>
        <taxon>Menispermoideae</taxon>
        <taxon>Cissampelideae</taxon>
        <taxon>Stephania</taxon>
    </lineage>
</organism>
<protein>
    <submittedName>
        <fullName evidence="1">Uncharacterized protein</fullName>
    </submittedName>
</protein>
<proteinExistence type="predicted"/>
<dbReference type="Proteomes" id="UP001417504">
    <property type="component" value="Unassembled WGS sequence"/>
</dbReference>
<evidence type="ECO:0000313" key="2">
    <source>
        <dbReference type="Proteomes" id="UP001417504"/>
    </source>
</evidence>
<sequence length="54" mass="5767">MQVQACMYGGSSPRGHCTSLWLRSNSTSRANTRTGGEFTELSSALLLCVLMAQG</sequence>
<dbReference type="EMBL" id="JBBNAE010000005">
    <property type="protein sequence ID" value="KAK9124228.1"/>
    <property type="molecule type" value="Genomic_DNA"/>
</dbReference>